<evidence type="ECO:0000313" key="13">
    <source>
        <dbReference type="EnsemblProtists" id="EOD41038"/>
    </source>
</evidence>
<evidence type="ECO:0000256" key="8">
    <source>
        <dbReference type="ARBA" id="ARBA00023002"/>
    </source>
</evidence>
<dbReference type="GeneID" id="17282582"/>
<keyword evidence="8" id="KW-0560">Oxidoreductase</keyword>
<evidence type="ECO:0000256" key="7">
    <source>
        <dbReference type="ARBA" id="ARBA00022737"/>
    </source>
</evidence>
<comment type="cofactor">
    <cofactor evidence="11">
        <name>Cu(2+)</name>
        <dbReference type="ChEBI" id="CHEBI:29036"/>
    </cofactor>
</comment>
<dbReference type="EC" id="1.7.2.1" evidence="4"/>
<dbReference type="RefSeq" id="XP_005789674.1">
    <property type="nucleotide sequence ID" value="XM_005789617.1"/>
</dbReference>
<feature type="binding site" description="type 1 copper site" evidence="11">
    <location>
        <position position="77"/>
    </location>
    <ligand>
        <name>Cu cation</name>
        <dbReference type="ChEBI" id="CHEBI:23378"/>
        <label>1</label>
    </ligand>
</feature>
<protein>
    <recommendedName>
        <fullName evidence="5">Copper-containing nitrite reductase</fullName>
        <ecNumber evidence="4">1.7.2.1</ecNumber>
    </recommendedName>
</protein>
<dbReference type="EnsemblProtists" id="EOD37312">
    <property type="protein sequence ID" value="EOD37312"/>
    <property type="gene ID" value="EMIHUDRAFT_70565"/>
</dbReference>
<dbReference type="GeneID" id="17282514"/>
<dbReference type="PRINTS" id="PR00695">
    <property type="entry name" value="CUNO2RDTASE"/>
</dbReference>
<sequence length="244" mass="26335">MAPHVPPPIERRTPARLVVDLYSTEKTMPVSPSCKYPFWTFNDGVPGPMIRARVGDVLEVNYTNRAESGMAHNIDLHSVVGPGGGGPCLYAEQDETKTGIFKCTSPGLFVYHCAAAPVPVHIANGIARRLPRRSPGLPTRSAAAVGATPTSGLPPVDREFYVVQHEVYSAEDEEGSSVLELDYEAGLRESPTYVVFNGREGALTERPLMAKQGERVRIYFGNAGPNLISSLHVIGAIFDKATSC</sequence>
<evidence type="ECO:0000256" key="9">
    <source>
        <dbReference type="ARBA" id="ARBA00023008"/>
    </source>
</evidence>
<dbReference type="AlphaFoldDB" id="A0A0D3KZ53"/>
<dbReference type="SUPFAM" id="SSF49503">
    <property type="entry name" value="Cupredoxins"/>
    <property type="match status" value="2"/>
</dbReference>
<dbReference type="KEGG" id="ehx:EMIHUDRAFT_70548"/>
<dbReference type="OMA" id="SGMAHNI"/>
<accession>A0A0D3KZ53</accession>
<dbReference type="KEGG" id="ehx:EMIHUDRAFT_69470"/>
<evidence type="ECO:0000259" key="12">
    <source>
        <dbReference type="Pfam" id="PF07732"/>
    </source>
</evidence>
<evidence type="ECO:0000256" key="3">
    <source>
        <dbReference type="ARBA" id="ARBA00011233"/>
    </source>
</evidence>
<reference evidence="14" key="1">
    <citation type="journal article" date="2013" name="Nature">
        <title>Pan genome of the phytoplankton Emiliania underpins its global distribution.</title>
        <authorList>
            <person name="Read B.A."/>
            <person name="Kegel J."/>
            <person name="Klute M.J."/>
            <person name="Kuo A."/>
            <person name="Lefebvre S.C."/>
            <person name="Maumus F."/>
            <person name="Mayer C."/>
            <person name="Miller J."/>
            <person name="Monier A."/>
            <person name="Salamov A."/>
            <person name="Young J."/>
            <person name="Aguilar M."/>
            <person name="Claverie J.M."/>
            <person name="Frickenhaus S."/>
            <person name="Gonzalez K."/>
            <person name="Herman E.K."/>
            <person name="Lin Y.C."/>
            <person name="Napier J."/>
            <person name="Ogata H."/>
            <person name="Sarno A.F."/>
            <person name="Shmutz J."/>
            <person name="Schroeder D."/>
            <person name="de Vargas C."/>
            <person name="Verret F."/>
            <person name="von Dassow P."/>
            <person name="Valentin K."/>
            <person name="Van de Peer Y."/>
            <person name="Wheeler G."/>
            <person name="Dacks J.B."/>
            <person name="Delwiche C.F."/>
            <person name="Dyhrman S.T."/>
            <person name="Glockner G."/>
            <person name="John U."/>
            <person name="Richards T."/>
            <person name="Worden A.Z."/>
            <person name="Zhang X."/>
            <person name="Grigoriev I.V."/>
            <person name="Allen A.E."/>
            <person name="Bidle K."/>
            <person name="Borodovsky M."/>
            <person name="Bowler C."/>
            <person name="Brownlee C."/>
            <person name="Cock J.M."/>
            <person name="Elias M."/>
            <person name="Gladyshev V.N."/>
            <person name="Groth M."/>
            <person name="Guda C."/>
            <person name="Hadaegh A."/>
            <person name="Iglesias-Rodriguez M.D."/>
            <person name="Jenkins J."/>
            <person name="Jones B.M."/>
            <person name="Lawson T."/>
            <person name="Leese F."/>
            <person name="Lindquist E."/>
            <person name="Lobanov A."/>
            <person name="Lomsadze A."/>
            <person name="Malik S.B."/>
            <person name="Marsh M.E."/>
            <person name="Mackinder L."/>
            <person name="Mock T."/>
            <person name="Mueller-Roeber B."/>
            <person name="Pagarete A."/>
            <person name="Parker M."/>
            <person name="Probert I."/>
            <person name="Quesneville H."/>
            <person name="Raines C."/>
            <person name="Rensing S.A."/>
            <person name="Riano-Pachon D.M."/>
            <person name="Richier S."/>
            <person name="Rokitta S."/>
            <person name="Shiraiwa Y."/>
            <person name="Soanes D.M."/>
            <person name="van der Giezen M."/>
            <person name="Wahlund T.M."/>
            <person name="Williams B."/>
            <person name="Wilson W."/>
            <person name="Wolfe G."/>
            <person name="Wurch L.L."/>
        </authorList>
    </citation>
    <scope>NUCLEOTIDE SEQUENCE</scope>
</reference>
<feature type="binding site" description="type 1 copper site" evidence="11">
    <location>
        <position position="113"/>
    </location>
    <ligand>
        <name>Cu cation</name>
        <dbReference type="ChEBI" id="CHEBI:23378"/>
        <label>1</label>
    </ligand>
</feature>
<dbReference type="InterPro" id="IPR008972">
    <property type="entry name" value="Cupredoxin"/>
</dbReference>
<dbReference type="Pfam" id="PF07732">
    <property type="entry name" value="Cu-oxidase_3"/>
    <property type="match status" value="1"/>
</dbReference>
<dbReference type="Proteomes" id="UP000013827">
    <property type="component" value="Unassembled WGS sequence"/>
</dbReference>
<comment type="similarity">
    <text evidence="2">Belongs to the multicopper oxidase family.</text>
</comment>
<comment type="catalytic activity">
    <reaction evidence="10">
        <text>nitric oxide + Fe(III)-[cytochrome c] + H2O = Fe(II)-[cytochrome c] + nitrite + 2 H(+)</text>
        <dbReference type="Rhea" id="RHEA:15233"/>
        <dbReference type="Rhea" id="RHEA-COMP:10350"/>
        <dbReference type="Rhea" id="RHEA-COMP:14399"/>
        <dbReference type="ChEBI" id="CHEBI:15377"/>
        <dbReference type="ChEBI" id="CHEBI:15378"/>
        <dbReference type="ChEBI" id="CHEBI:16301"/>
        <dbReference type="ChEBI" id="CHEBI:16480"/>
        <dbReference type="ChEBI" id="CHEBI:29033"/>
        <dbReference type="ChEBI" id="CHEBI:29034"/>
        <dbReference type="EC" id="1.7.2.1"/>
    </reaction>
</comment>
<dbReference type="InterPro" id="IPR001287">
    <property type="entry name" value="NO2-reductase_Cu"/>
</dbReference>
<dbReference type="STRING" id="2903.R1E088"/>
<evidence type="ECO:0000256" key="6">
    <source>
        <dbReference type="ARBA" id="ARBA00022723"/>
    </source>
</evidence>
<comment type="cofactor">
    <cofactor evidence="1 11">
        <name>Cu(+)</name>
        <dbReference type="ChEBI" id="CHEBI:49552"/>
    </cofactor>
</comment>
<comment type="subunit">
    <text evidence="3">Homotrimer.</text>
</comment>
<evidence type="ECO:0000256" key="4">
    <source>
        <dbReference type="ARBA" id="ARBA00011882"/>
    </source>
</evidence>
<keyword evidence="14" id="KW-1185">Reference proteome</keyword>
<keyword evidence="6 11" id="KW-0479">Metal-binding</keyword>
<dbReference type="KEGG" id="ehx:EMIHUDRAFT_72416"/>
<evidence type="ECO:0000313" key="14">
    <source>
        <dbReference type="Proteomes" id="UP000013827"/>
    </source>
</evidence>
<dbReference type="PaxDb" id="2903-EOD31337"/>
<dbReference type="EnsemblProtists" id="EOD31337">
    <property type="protein sequence ID" value="EOD31337"/>
    <property type="gene ID" value="EMIHUDRAFT_72416"/>
</dbReference>
<organism evidence="13 14">
    <name type="scientific">Emiliania huxleyi (strain CCMP1516)</name>
    <dbReference type="NCBI Taxonomy" id="280463"/>
    <lineage>
        <taxon>Eukaryota</taxon>
        <taxon>Haptista</taxon>
        <taxon>Haptophyta</taxon>
        <taxon>Prymnesiophyceae</taxon>
        <taxon>Isochrysidales</taxon>
        <taxon>Noelaerhabdaceae</taxon>
        <taxon>Emiliania</taxon>
    </lineage>
</organism>
<dbReference type="Gene3D" id="2.60.40.420">
    <property type="entry name" value="Cupredoxins - blue copper proteins"/>
    <property type="match status" value="2"/>
</dbReference>
<dbReference type="RefSeq" id="XP_005789741.1">
    <property type="nucleotide sequence ID" value="XM_005789684.1"/>
</dbReference>
<dbReference type="InterPro" id="IPR011707">
    <property type="entry name" value="Cu-oxidase-like_N"/>
</dbReference>
<evidence type="ECO:0000256" key="1">
    <source>
        <dbReference type="ARBA" id="ARBA00001960"/>
    </source>
</evidence>
<evidence type="ECO:0000256" key="11">
    <source>
        <dbReference type="PIRSR" id="PIRSR601287-1"/>
    </source>
</evidence>
<dbReference type="GeneID" id="17286308"/>
<evidence type="ECO:0000256" key="2">
    <source>
        <dbReference type="ARBA" id="ARBA00010609"/>
    </source>
</evidence>
<dbReference type="RefSeq" id="XP_005793467.1">
    <property type="nucleotide sequence ID" value="XM_005793410.1"/>
</dbReference>
<feature type="binding site" description="type 1 copper site" evidence="11">
    <location>
        <position position="112"/>
    </location>
    <ligand>
        <name>Cu cation</name>
        <dbReference type="ChEBI" id="CHEBI:23378"/>
        <label>1</label>
    </ligand>
</feature>
<reference evidence="13" key="2">
    <citation type="submission" date="2024-10" db="UniProtKB">
        <authorList>
            <consortium name="EnsemblProtists"/>
        </authorList>
    </citation>
    <scope>IDENTIFICATION</scope>
</reference>
<keyword evidence="9 11" id="KW-0186">Copper</keyword>
<name>A0A0D3KZ53_EMIH1</name>
<dbReference type="HOGENOM" id="CLU_1139762_0_0_1"/>
<evidence type="ECO:0000256" key="10">
    <source>
        <dbReference type="ARBA" id="ARBA00049340"/>
    </source>
</evidence>
<evidence type="ECO:0000256" key="5">
    <source>
        <dbReference type="ARBA" id="ARBA00017290"/>
    </source>
</evidence>
<dbReference type="GO" id="GO:0005507">
    <property type="term" value="F:copper ion binding"/>
    <property type="evidence" value="ECO:0007669"/>
    <property type="project" value="InterPro"/>
</dbReference>
<dbReference type="EnsemblProtists" id="EOD41038">
    <property type="protein sequence ID" value="EOD41038"/>
    <property type="gene ID" value="EMIHUDRAFT_69470"/>
</dbReference>
<dbReference type="EnsemblProtists" id="EOD37245">
    <property type="protein sequence ID" value="EOD37245"/>
    <property type="gene ID" value="EMIHUDRAFT_70548"/>
</dbReference>
<dbReference type="GO" id="GO:0050421">
    <property type="term" value="F:nitrite reductase (NO-forming) activity"/>
    <property type="evidence" value="ECO:0007669"/>
    <property type="project" value="UniProtKB-EC"/>
</dbReference>
<feature type="binding site" description="type 1 copper site" evidence="11">
    <location>
        <position position="121"/>
    </location>
    <ligand>
        <name>Cu cation</name>
        <dbReference type="ChEBI" id="CHEBI:23378"/>
        <label>1</label>
    </ligand>
</feature>
<dbReference type="eggNOG" id="ENOG502S0TZ">
    <property type="taxonomic scope" value="Eukaryota"/>
</dbReference>
<dbReference type="KEGG" id="ehx:EMIHUDRAFT_70565"/>
<feature type="domain" description="Plastocyanin-like" evidence="12">
    <location>
        <begin position="29"/>
        <end position="71"/>
    </location>
</feature>
<feature type="binding site" description="type 1 copper site" evidence="11">
    <location>
        <position position="72"/>
    </location>
    <ligand>
        <name>Cu cation</name>
        <dbReference type="ChEBI" id="CHEBI:23378"/>
        <label>1</label>
    </ligand>
</feature>
<dbReference type="RefSeq" id="XP_005783766.1">
    <property type="nucleotide sequence ID" value="XM_005783709.1"/>
</dbReference>
<dbReference type="GeneID" id="17276611"/>
<keyword evidence="7" id="KW-0677">Repeat</keyword>
<proteinExistence type="inferred from homology"/>